<keyword evidence="2" id="KW-1185">Reference proteome</keyword>
<organism evidence="1 2">
    <name type="scientific">Synechococcus phage S-CBWM1</name>
    <dbReference type="NCBI Taxonomy" id="2053653"/>
    <lineage>
        <taxon>Viruses</taxon>
        <taxon>Duplodnaviria</taxon>
        <taxon>Heunggongvirae</taxon>
        <taxon>Uroviricota</taxon>
        <taxon>Caudoviricetes</taxon>
        <taxon>Aokuangvirus</taxon>
        <taxon>Aokuangvirus SCBWM1</taxon>
    </lineage>
</organism>
<dbReference type="Proteomes" id="UP000274731">
    <property type="component" value="Segment"/>
</dbReference>
<accession>A0A3G1L3L8</accession>
<evidence type="ECO:0000313" key="2">
    <source>
        <dbReference type="Proteomes" id="UP000274731"/>
    </source>
</evidence>
<evidence type="ECO:0000313" key="1">
    <source>
        <dbReference type="EMBL" id="ATW62782.1"/>
    </source>
</evidence>
<proteinExistence type="predicted"/>
<name>A0A3G1L3L8_9CAUD</name>
<protein>
    <submittedName>
        <fullName evidence="1">Uncharacterized protein</fullName>
    </submittedName>
</protein>
<dbReference type="EMBL" id="MG450654">
    <property type="protein sequence ID" value="ATW62782.1"/>
    <property type="molecule type" value="Genomic_DNA"/>
</dbReference>
<gene>
    <name evidence="1" type="ORF">SCBWM1_gp98</name>
</gene>
<sequence length="242" mass="26705">MDTNSSLRNSPLVKRLSRMAIAADHSATFVGLPKGTVRGRIVDVDDPKERGRVRVVFDAMNYSDIPQVENGGEYGGERVGNDYEWSHWIDVSPAFVGKQPKGLIGKRVSITLSNGQYQYAVLGDVLNDPQVLTAGAAEELKTPDNSSMTRLPYYPSGEFPPAEEGNRGCVIVEENGPQGDDWLMVCLRRNGEYKWVRMSDRLHYHEGQLPDSAGDEQDRTFDKIIETTGLGAGEAPVVALDY</sequence>
<reference evidence="1 2" key="1">
    <citation type="journal article" date="2018" name="Environ. Microbiol.">
        <title>Novel phage-host interactions and evolution as revealed by a cyanomyovirus isolated from an estuarine environment.</title>
        <authorList>
            <person name="Xu Y."/>
            <person name="Zhang R."/>
            <person name="Wang N."/>
            <person name="Cai L."/>
            <person name="Tong Y."/>
            <person name="Sun Q."/>
            <person name="Chen F."/>
            <person name="Jiao N."/>
        </authorList>
    </citation>
    <scope>NUCLEOTIDE SEQUENCE [LARGE SCALE GENOMIC DNA]</scope>
</reference>